<feature type="binding site" evidence="6">
    <location>
        <position position="128"/>
    </location>
    <ligand>
        <name>(6S)-5-formyl-5,6,7,8-tetrahydrofolate</name>
        <dbReference type="ChEBI" id="CHEBI:57457"/>
    </ligand>
</feature>
<dbReference type="STRING" id="447.Lboz_1948"/>
<dbReference type="GO" id="GO:0003924">
    <property type="term" value="F:GTPase activity"/>
    <property type="evidence" value="ECO:0007669"/>
    <property type="project" value="UniProtKB-UniRule"/>
</dbReference>
<keyword evidence="6" id="KW-0378">Hydrolase</keyword>
<comment type="caution">
    <text evidence="6">Lacks conserved residue(s) required for the propagation of feature annotation.</text>
</comment>
<dbReference type="AlphaFoldDB" id="A0A0W0RQI9"/>
<comment type="function">
    <text evidence="6">Exhibits a very high intrinsic GTPase hydrolysis rate. Involved in the addition of a carboxymethylaminomethyl (cmnm) group at the wobble position (U34) of certain tRNAs, forming tRNA-cmnm(5)s(2)U34.</text>
</comment>
<keyword evidence="6" id="KW-0460">Magnesium</keyword>
<feature type="binding site" evidence="6">
    <location>
        <position position="253"/>
    </location>
    <ligand>
        <name>K(+)</name>
        <dbReference type="ChEBI" id="CHEBI:29103"/>
    </ligand>
</feature>
<keyword evidence="5 6" id="KW-0342">GTP-binding</keyword>
<proteinExistence type="inferred from homology"/>
<keyword evidence="4 6" id="KW-0630">Potassium</keyword>
<dbReference type="GO" id="GO:0005525">
    <property type="term" value="F:GTP binding"/>
    <property type="evidence" value="ECO:0007669"/>
    <property type="project" value="UniProtKB-UniRule"/>
</dbReference>
<dbReference type="Gene3D" id="1.20.120.430">
    <property type="entry name" value="tRNA modification GTPase MnmE domain 2"/>
    <property type="match status" value="1"/>
</dbReference>
<accession>A0A0W0RQI9</accession>
<dbReference type="Gene3D" id="3.30.1360.120">
    <property type="entry name" value="Probable tRNA modification gtpase trme, domain 1"/>
    <property type="match status" value="1"/>
</dbReference>
<reference evidence="9 10" key="1">
    <citation type="submission" date="2015-11" db="EMBL/GenBank/DDBJ databases">
        <title>Genomic analysis of 38 Legionella species identifies large and diverse effector repertoires.</title>
        <authorList>
            <person name="Burstein D."/>
            <person name="Amaro F."/>
            <person name="Zusman T."/>
            <person name="Lifshitz Z."/>
            <person name="Cohen O."/>
            <person name="Gilbert J.A."/>
            <person name="Pupko T."/>
            <person name="Shuman H.A."/>
            <person name="Segal G."/>
        </authorList>
    </citation>
    <scope>NUCLEOTIDE SEQUENCE [LARGE SCALE GENOMIC DNA]</scope>
    <source>
        <strain evidence="9 10">WIGA</strain>
    </source>
</reference>
<protein>
    <recommendedName>
        <fullName evidence="6">tRNA modification GTPase MnmE</fullName>
        <ecNumber evidence="6">3.6.-.-</ecNumber>
    </recommendedName>
</protein>
<dbReference type="HAMAP" id="MF_00379">
    <property type="entry name" value="GTPase_MnmE"/>
    <property type="match status" value="1"/>
</dbReference>
<comment type="subcellular location">
    <subcellularLocation>
        <location evidence="6">Cytoplasm</location>
    </subcellularLocation>
</comment>
<dbReference type="PANTHER" id="PTHR42714">
    <property type="entry name" value="TRNA MODIFICATION GTPASE GTPBP3"/>
    <property type="match status" value="1"/>
</dbReference>
<comment type="caution">
    <text evidence="9">The sequence shown here is derived from an EMBL/GenBank/DDBJ whole genome shotgun (WGS) entry which is preliminary data.</text>
</comment>
<dbReference type="GO" id="GO:0046872">
    <property type="term" value="F:metal ion binding"/>
    <property type="evidence" value="ECO:0007669"/>
    <property type="project" value="UniProtKB-KW"/>
</dbReference>
<evidence type="ECO:0000256" key="7">
    <source>
        <dbReference type="RuleBase" id="RU003313"/>
    </source>
</evidence>
<feature type="binding site" evidence="6">
    <location>
        <begin position="253"/>
        <end position="259"/>
    </location>
    <ligand>
        <name>GTP</name>
        <dbReference type="ChEBI" id="CHEBI:37565"/>
    </ligand>
</feature>
<evidence type="ECO:0000259" key="8">
    <source>
        <dbReference type="PROSITE" id="PS51709"/>
    </source>
</evidence>
<keyword evidence="6" id="KW-0479">Metal-binding</keyword>
<gene>
    <name evidence="6 9" type="primary">trmE</name>
    <name evidence="6" type="synonym">mnmE</name>
    <name evidence="9" type="ORF">Lboz_1948</name>
</gene>
<dbReference type="PANTHER" id="PTHR42714:SF2">
    <property type="entry name" value="TRNA MODIFICATION GTPASE GTPBP3, MITOCHONDRIAL"/>
    <property type="match status" value="1"/>
</dbReference>
<dbReference type="Pfam" id="PF01926">
    <property type="entry name" value="MMR_HSR1"/>
    <property type="match status" value="1"/>
</dbReference>
<evidence type="ECO:0000313" key="9">
    <source>
        <dbReference type="EMBL" id="KTC73302.1"/>
    </source>
</evidence>
<dbReference type="RefSeq" id="WP_058459584.1">
    <property type="nucleotide sequence ID" value="NZ_CAAAIY010000010.1"/>
</dbReference>
<evidence type="ECO:0000256" key="1">
    <source>
        <dbReference type="ARBA" id="ARBA00011043"/>
    </source>
</evidence>
<comment type="cofactor">
    <cofactor evidence="6">
        <name>K(+)</name>
        <dbReference type="ChEBI" id="CHEBI:29103"/>
    </cofactor>
    <text evidence="6">Binds 1 potassium ion per subunit.</text>
</comment>
<dbReference type="GO" id="GO:0030488">
    <property type="term" value="P:tRNA methylation"/>
    <property type="evidence" value="ECO:0007669"/>
    <property type="project" value="TreeGrafter"/>
</dbReference>
<feature type="binding site" evidence="6">
    <location>
        <position position="234"/>
    </location>
    <ligand>
        <name>K(+)</name>
        <dbReference type="ChEBI" id="CHEBI:29103"/>
    </ligand>
</feature>
<dbReference type="InterPro" id="IPR027417">
    <property type="entry name" value="P-loop_NTPase"/>
</dbReference>
<evidence type="ECO:0000256" key="2">
    <source>
        <dbReference type="ARBA" id="ARBA00022694"/>
    </source>
</evidence>
<feature type="binding site" evidence="6">
    <location>
        <position position="259"/>
    </location>
    <ligand>
        <name>Mg(2+)</name>
        <dbReference type="ChEBI" id="CHEBI:18420"/>
    </ligand>
</feature>
<organism evidence="9 10">
    <name type="scientific">Legionella bozemanae</name>
    <name type="common">Fluoribacter bozemanae</name>
    <dbReference type="NCBI Taxonomy" id="447"/>
    <lineage>
        <taxon>Bacteria</taxon>
        <taxon>Pseudomonadati</taxon>
        <taxon>Pseudomonadota</taxon>
        <taxon>Gammaproteobacteria</taxon>
        <taxon>Legionellales</taxon>
        <taxon>Legionellaceae</taxon>
        <taxon>Legionella</taxon>
    </lineage>
</organism>
<feature type="binding site" evidence="6">
    <location>
        <position position="23"/>
    </location>
    <ligand>
        <name>(6S)-5-formyl-5,6,7,8-tetrahydrofolate</name>
        <dbReference type="ChEBI" id="CHEBI:57457"/>
    </ligand>
</feature>
<evidence type="ECO:0000256" key="6">
    <source>
        <dbReference type="HAMAP-Rule" id="MF_00379"/>
    </source>
</evidence>
<dbReference type="GO" id="GO:0002098">
    <property type="term" value="P:tRNA wobble uridine modification"/>
    <property type="evidence" value="ECO:0007669"/>
    <property type="project" value="TreeGrafter"/>
</dbReference>
<feature type="binding site" evidence="6">
    <location>
        <begin position="234"/>
        <end position="239"/>
    </location>
    <ligand>
        <name>GTP</name>
        <dbReference type="ChEBI" id="CHEBI:37565"/>
    </ligand>
</feature>
<dbReference type="Proteomes" id="UP000054695">
    <property type="component" value="Unassembled WGS sequence"/>
</dbReference>
<comment type="similarity">
    <text evidence="1 6 7">Belongs to the TRAFAC class TrmE-Era-EngA-EngB-Septin-like GTPase superfamily. TrmE GTPase family.</text>
</comment>
<evidence type="ECO:0000256" key="3">
    <source>
        <dbReference type="ARBA" id="ARBA00022741"/>
    </source>
</evidence>
<evidence type="ECO:0000256" key="4">
    <source>
        <dbReference type="ARBA" id="ARBA00022958"/>
    </source>
</evidence>
<evidence type="ECO:0000256" key="5">
    <source>
        <dbReference type="ARBA" id="ARBA00023134"/>
    </source>
</evidence>
<name>A0A0W0RQI9_LEGBO</name>
<dbReference type="InterPro" id="IPR031168">
    <property type="entry name" value="G_TrmE"/>
</dbReference>
<keyword evidence="3 6" id="KW-0547">Nucleotide-binding</keyword>
<dbReference type="PROSITE" id="PS51709">
    <property type="entry name" value="G_TRME"/>
    <property type="match status" value="1"/>
</dbReference>
<dbReference type="Gene3D" id="3.40.50.300">
    <property type="entry name" value="P-loop containing nucleotide triphosphate hydrolases"/>
    <property type="match status" value="1"/>
</dbReference>
<feature type="binding site" evidence="6">
    <location>
        <position position="258"/>
    </location>
    <ligand>
        <name>K(+)</name>
        <dbReference type="ChEBI" id="CHEBI:29103"/>
    </ligand>
</feature>
<comment type="subunit">
    <text evidence="6">Homodimer. Heterotetramer of two MnmE and two MnmG subunits.</text>
</comment>
<dbReference type="OrthoDB" id="9805918at2"/>
<dbReference type="InterPro" id="IPR005225">
    <property type="entry name" value="Small_GTP-bd"/>
</dbReference>
<dbReference type="InterPro" id="IPR006073">
    <property type="entry name" value="GTP-bd"/>
</dbReference>
<keyword evidence="2 6" id="KW-0819">tRNA processing</keyword>
<dbReference type="GO" id="GO:0005829">
    <property type="term" value="C:cytosol"/>
    <property type="evidence" value="ECO:0007669"/>
    <property type="project" value="TreeGrafter"/>
</dbReference>
<dbReference type="PATRIC" id="fig|447.4.peg.2077"/>
<dbReference type="CDD" id="cd14858">
    <property type="entry name" value="TrmE_N"/>
    <property type="match status" value="1"/>
</dbReference>
<feature type="domain" description="TrmE-type G" evidence="8">
    <location>
        <begin position="224"/>
        <end position="379"/>
    </location>
</feature>
<feature type="binding site" evidence="6">
    <location>
        <begin position="278"/>
        <end position="281"/>
    </location>
    <ligand>
        <name>GTP</name>
        <dbReference type="ChEBI" id="CHEBI:37565"/>
    </ligand>
</feature>
<feature type="binding site" evidence="6">
    <location>
        <position position="238"/>
    </location>
    <ligand>
        <name>Mg(2+)</name>
        <dbReference type="ChEBI" id="CHEBI:18420"/>
    </ligand>
</feature>
<dbReference type="EC" id="3.6.-.-" evidence="6"/>
<dbReference type="NCBIfam" id="TIGR00450">
    <property type="entry name" value="mnmE_trmE_thdF"/>
    <property type="match status" value="1"/>
</dbReference>
<evidence type="ECO:0000313" key="10">
    <source>
        <dbReference type="Proteomes" id="UP000054695"/>
    </source>
</evidence>
<dbReference type="InterPro" id="IPR027266">
    <property type="entry name" value="TrmE/GcvT-like"/>
</dbReference>
<feature type="binding site" evidence="6">
    <location>
        <position position="455"/>
    </location>
    <ligand>
        <name>(6S)-5-formyl-5,6,7,8-tetrahydrofolate</name>
        <dbReference type="ChEBI" id="CHEBI:57457"/>
    </ligand>
</feature>
<dbReference type="InterPro" id="IPR025867">
    <property type="entry name" value="MnmE_helical"/>
</dbReference>
<feature type="binding site" evidence="6">
    <location>
        <position position="255"/>
    </location>
    <ligand>
        <name>K(+)</name>
        <dbReference type="ChEBI" id="CHEBI:29103"/>
    </ligand>
</feature>
<dbReference type="InterPro" id="IPR018948">
    <property type="entry name" value="GTP-bd_TrmE_N"/>
</dbReference>
<sequence>MSTTETIVAIATPPGRGGVGIIRLSGPEAYTIAYSLNGNKPLTPRRAAFCSFYSFFEQVLSPQPDALIDQGIMIYFKAPHSFTGEDVVEIQAHGSPVVLDMLIKACIHLGARMARPGEFSERAFLNDKIDLTQAEAIADLIQASSQTAARMALKSLQGEFSNKINQLNEKIIYLRLYVEAAIDFPEEEIDFLNDGKVAYLLQNILIELDEIRAQANQGVILREGLSVVIAGRPNAGKSTLINCLAGRDVAIVTEIAGTTRDVMREHILLDDIPLHIIDTAGLRDSDDLVEKEGIKRAWQELKKADCVLLVVDVNDLEHHHYLTKEIKAALPQEVPIITIFNKIDTLSRSAQIQNHTIYLSAKSGEGIDSLKHVIKQVVGYQPNEGHFLARRRHLHALDEAKNLLTTGQQQLTVHRAGELLAEDLRRAHLSLCEITGEFSSDDLLGRIFSSFCIGK</sequence>
<dbReference type="NCBIfam" id="TIGR00231">
    <property type="entry name" value="small_GTP"/>
    <property type="match status" value="1"/>
</dbReference>
<dbReference type="Pfam" id="PF10396">
    <property type="entry name" value="TrmE_N"/>
    <property type="match status" value="1"/>
</dbReference>
<keyword evidence="6" id="KW-0963">Cytoplasm</keyword>
<dbReference type="EMBL" id="LNXU01000019">
    <property type="protein sequence ID" value="KTC73302.1"/>
    <property type="molecule type" value="Genomic_DNA"/>
</dbReference>
<dbReference type="CDD" id="cd04164">
    <property type="entry name" value="trmE"/>
    <property type="match status" value="1"/>
</dbReference>
<dbReference type="SUPFAM" id="SSF52540">
    <property type="entry name" value="P-loop containing nucleoside triphosphate hydrolases"/>
    <property type="match status" value="1"/>
</dbReference>
<dbReference type="InterPro" id="IPR004520">
    <property type="entry name" value="GTPase_MnmE"/>
</dbReference>
<dbReference type="NCBIfam" id="NF003661">
    <property type="entry name" value="PRK05291.1-3"/>
    <property type="match status" value="1"/>
</dbReference>
<dbReference type="Pfam" id="PF12631">
    <property type="entry name" value="MnmE_helical"/>
    <property type="match status" value="1"/>
</dbReference>
<keyword evidence="10" id="KW-1185">Reference proteome</keyword>
<feature type="binding site" evidence="6">
    <location>
        <position position="89"/>
    </location>
    <ligand>
        <name>(6S)-5-formyl-5,6,7,8-tetrahydrofolate</name>
        <dbReference type="ChEBI" id="CHEBI:57457"/>
    </ligand>
</feature>
<dbReference type="InterPro" id="IPR027368">
    <property type="entry name" value="MnmE_dom2"/>
</dbReference>